<evidence type="ECO:0000256" key="1">
    <source>
        <dbReference type="ARBA" id="ARBA00022679"/>
    </source>
</evidence>
<name>A0A4P6PY14_9ACTN</name>
<dbReference type="KEGG" id="strr:EKD16_06550"/>
<dbReference type="EMBL" id="CP036455">
    <property type="protein sequence ID" value="QBI53108.1"/>
    <property type="molecule type" value="Genomic_DNA"/>
</dbReference>
<dbReference type="AlphaFoldDB" id="A0A4P6PY14"/>
<gene>
    <name evidence="3" type="ORF">EKD16_06550</name>
</gene>
<accession>A0A4P6PY14</accession>
<organism evidence="3 4">
    <name type="scientific">Streptomonospora litoralis</name>
    <dbReference type="NCBI Taxonomy" id="2498135"/>
    <lineage>
        <taxon>Bacteria</taxon>
        <taxon>Bacillati</taxon>
        <taxon>Actinomycetota</taxon>
        <taxon>Actinomycetes</taxon>
        <taxon>Streptosporangiales</taxon>
        <taxon>Nocardiopsidaceae</taxon>
        <taxon>Streptomonospora</taxon>
    </lineage>
</organism>
<sequence>MSMDLLRKMNSALGATTGLELRRVRKRPASAATSTVQKKPKKRDVAFRPPENPAVDRLLDRPIFVISPVRSGSTLLRLLLNGHSQLHAPHELHIRRLEVHFRTKLSQRAMDACGLQRGDIEHLLWDRVLHRELVRADKDFIVEKTPSNAFVWKRIAACWPDARFICLLRHPASIAKSWHEADPEKRTAEQAAEDALRYMNAVQRAREGLPSSHTVRYEDLTADPAGELQRICDHLDLEFEPRMLEYGGAEGGLTKGLGDWKDKIRSGSVQPGRTLPGADEIPELLHDISRTWGYLDEKAGDRTATGDREGAAAT</sequence>
<dbReference type="RefSeq" id="WP_242677260.1">
    <property type="nucleotide sequence ID" value="NZ_CP036455.1"/>
</dbReference>
<evidence type="ECO:0000256" key="2">
    <source>
        <dbReference type="SAM" id="MobiDB-lite"/>
    </source>
</evidence>
<dbReference type="PANTHER" id="PTHR12788">
    <property type="entry name" value="PROTEIN-TYROSINE SULFOTRANSFERASE 2"/>
    <property type="match status" value="1"/>
</dbReference>
<dbReference type="InterPro" id="IPR027417">
    <property type="entry name" value="P-loop_NTPase"/>
</dbReference>
<dbReference type="GO" id="GO:0008476">
    <property type="term" value="F:protein-tyrosine sulfotransferase activity"/>
    <property type="evidence" value="ECO:0007669"/>
    <property type="project" value="InterPro"/>
</dbReference>
<dbReference type="InterPro" id="IPR026634">
    <property type="entry name" value="TPST-like"/>
</dbReference>
<keyword evidence="1 3" id="KW-0808">Transferase</keyword>
<reference evidence="3 4" key="1">
    <citation type="submission" date="2019-02" db="EMBL/GenBank/DDBJ databases">
        <authorList>
            <person name="Khodamoradi S."/>
            <person name="Hahnke R.L."/>
            <person name="Kaempfer P."/>
            <person name="Schumann P."/>
            <person name="Rohde M."/>
            <person name="Steinert M."/>
            <person name="Luzhetskyy A."/>
            <person name="Wink J."/>
            <person name="Ruckert C."/>
        </authorList>
    </citation>
    <scope>NUCLEOTIDE SEQUENCE [LARGE SCALE GENOMIC DNA]</scope>
    <source>
        <strain evidence="3 4">M2</strain>
    </source>
</reference>
<dbReference type="SUPFAM" id="SSF52540">
    <property type="entry name" value="P-loop containing nucleoside triphosphate hydrolases"/>
    <property type="match status" value="1"/>
</dbReference>
<proteinExistence type="predicted"/>
<dbReference type="Pfam" id="PF13469">
    <property type="entry name" value="Sulfotransfer_3"/>
    <property type="match status" value="1"/>
</dbReference>
<feature type="region of interest" description="Disordered" evidence="2">
    <location>
        <begin position="25"/>
        <end position="49"/>
    </location>
</feature>
<dbReference type="Proteomes" id="UP000292235">
    <property type="component" value="Chromosome"/>
</dbReference>
<keyword evidence="4" id="KW-1185">Reference proteome</keyword>
<protein>
    <submittedName>
        <fullName evidence="3">Sulfotransferase domain protein</fullName>
    </submittedName>
</protein>
<evidence type="ECO:0000313" key="4">
    <source>
        <dbReference type="Proteomes" id="UP000292235"/>
    </source>
</evidence>
<dbReference type="PANTHER" id="PTHR12788:SF10">
    <property type="entry name" value="PROTEIN-TYROSINE SULFOTRANSFERASE"/>
    <property type="match status" value="1"/>
</dbReference>
<evidence type="ECO:0000313" key="3">
    <source>
        <dbReference type="EMBL" id="QBI53108.1"/>
    </source>
</evidence>
<dbReference type="Gene3D" id="3.40.50.300">
    <property type="entry name" value="P-loop containing nucleotide triphosphate hydrolases"/>
    <property type="match status" value="1"/>
</dbReference>